<proteinExistence type="predicted"/>
<evidence type="ECO:0000256" key="2">
    <source>
        <dbReference type="ARBA" id="ARBA00022679"/>
    </source>
</evidence>
<sequence>MPPDYCEYPLVEESLLSASSDLVTREADKARLYGEVVVVLVVMAVECSVRWAFNTRHWRPGAREWSAALALVQPEEKERITRFMFRRDAKSALAGRLLLRRMADEVLGVPWATADFRRTEHGRPCLVTPQNGSKHLYINVDRDLLAS</sequence>
<keyword evidence="2 4" id="KW-0808">Transferase</keyword>
<evidence type="ECO:0000256" key="1">
    <source>
        <dbReference type="ARBA" id="ARBA00013172"/>
    </source>
</evidence>
<dbReference type="GO" id="GO:0000287">
    <property type="term" value="F:magnesium ion binding"/>
    <property type="evidence" value="ECO:0007669"/>
    <property type="project" value="InterPro"/>
</dbReference>
<evidence type="ECO:0000313" key="5">
    <source>
        <dbReference type="Proteomes" id="UP000770661"/>
    </source>
</evidence>
<dbReference type="EC" id="2.7.8.7" evidence="1"/>
<feature type="domain" description="4'-phosphopantetheinyl transferase N-terminal" evidence="3">
    <location>
        <begin position="57"/>
        <end position="140"/>
    </location>
</feature>
<protein>
    <recommendedName>
        <fullName evidence="1">holo-[acyl-carrier-protein] synthase</fullName>
        <ecNumber evidence="1">2.7.8.7</ecNumber>
    </recommendedName>
</protein>
<dbReference type="InterPro" id="IPR055066">
    <property type="entry name" value="AASDHPPT_N"/>
</dbReference>
<dbReference type="Gene3D" id="3.90.470.20">
    <property type="entry name" value="4'-phosphopantetheinyl transferase domain"/>
    <property type="match status" value="1"/>
</dbReference>
<comment type="caution">
    <text evidence="4">The sequence shown here is derived from an EMBL/GenBank/DDBJ whole genome shotgun (WGS) entry which is preliminary data.</text>
</comment>
<dbReference type="PANTHER" id="PTHR12215">
    <property type="entry name" value="PHOSPHOPANTETHEINE TRANSFERASE"/>
    <property type="match status" value="1"/>
</dbReference>
<dbReference type="InterPro" id="IPR050559">
    <property type="entry name" value="P-Pant_transferase_sf"/>
</dbReference>
<dbReference type="OrthoDB" id="26719at2759"/>
<dbReference type="InterPro" id="IPR037143">
    <property type="entry name" value="4-PPantetheinyl_Trfase_dom_sf"/>
</dbReference>
<name>A0A8J5D244_CHIOP</name>
<dbReference type="SUPFAM" id="SSF56214">
    <property type="entry name" value="4'-phosphopantetheinyl transferase"/>
    <property type="match status" value="1"/>
</dbReference>
<dbReference type="Pfam" id="PF22624">
    <property type="entry name" value="AASDHPPT_N"/>
    <property type="match status" value="1"/>
</dbReference>
<evidence type="ECO:0000313" key="4">
    <source>
        <dbReference type="EMBL" id="KAG0729979.1"/>
    </source>
</evidence>
<dbReference type="PANTHER" id="PTHR12215:SF10">
    <property type="entry name" value="L-AMINOADIPATE-SEMIALDEHYDE DEHYDROGENASE-PHOSPHOPANTETHEINYL TRANSFERASE"/>
    <property type="match status" value="1"/>
</dbReference>
<evidence type="ECO:0000259" key="3">
    <source>
        <dbReference type="Pfam" id="PF22624"/>
    </source>
</evidence>
<dbReference type="GO" id="GO:0005829">
    <property type="term" value="C:cytosol"/>
    <property type="evidence" value="ECO:0007669"/>
    <property type="project" value="TreeGrafter"/>
</dbReference>
<gene>
    <name evidence="4" type="primary">Aasdhppt</name>
    <name evidence="4" type="ORF">GWK47_029234</name>
</gene>
<keyword evidence="5" id="KW-1185">Reference proteome</keyword>
<dbReference type="Proteomes" id="UP000770661">
    <property type="component" value="Unassembled WGS sequence"/>
</dbReference>
<reference evidence="4" key="1">
    <citation type="submission" date="2020-07" db="EMBL/GenBank/DDBJ databases">
        <title>The High-quality genome of the commercially important snow crab, Chionoecetes opilio.</title>
        <authorList>
            <person name="Jeong J.-H."/>
            <person name="Ryu S."/>
        </authorList>
    </citation>
    <scope>NUCLEOTIDE SEQUENCE</scope>
    <source>
        <strain evidence="4">MADBK_172401_WGS</strain>
        <tissue evidence="4">Digestive gland</tissue>
    </source>
</reference>
<dbReference type="GO" id="GO:0008897">
    <property type="term" value="F:holo-[acyl-carrier-protein] synthase activity"/>
    <property type="evidence" value="ECO:0007669"/>
    <property type="project" value="UniProtKB-EC"/>
</dbReference>
<dbReference type="AlphaFoldDB" id="A0A8J5D244"/>
<organism evidence="4 5">
    <name type="scientific">Chionoecetes opilio</name>
    <name type="common">Atlantic snow crab</name>
    <name type="synonym">Cancer opilio</name>
    <dbReference type="NCBI Taxonomy" id="41210"/>
    <lineage>
        <taxon>Eukaryota</taxon>
        <taxon>Metazoa</taxon>
        <taxon>Ecdysozoa</taxon>
        <taxon>Arthropoda</taxon>
        <taxon>Crustacea</taxon>
        <taxon>Multicrustacea</taxon>
        <taxon>Malacostraca</taxon>
        <taxon>Eumalacostraca</taxon>
        <taxon>Eucarida</taxon>
        <taxon>Decapoda</taxon>
        <taxon>Pleocyemata</taxon>
        <taxon>Brachyura</taxon>
        <taxon>Eubrachyura</taxon>
        <taxon>Majoidea</taxon>
        <taxon>Majidae</taxon>
        <taxon>Chionoecetes</taxon>
    </lineage>
</organism>
<dbReference type="GO" id="GO:0019878">
    <property type="term" value="P:lysine biosynthetic process via aminoadipic acid"/>
    <property type="evidence" value="ECO:0007669"/>
    <property type="project" value="TreeGrafter"/>
</dbReference>
<dbReference type="EMBL" id="JACEEZ010000619">
    <property type="protein sequence ID" value="KAG0729979.1"/>
    <property type="molecule type" value="Genomic_DNA"/>
</dbReference>
<accession>A0A8J5D244</accession>